<dbReference type="InterPro" id="IPR008274">
    <property type="entry name" value="AldOxase/xan_DH_MoCoBD1"/>
</dbReference>
<keyword evidence="4" id="KW-1185">Reference proteome</keyword>
<dbReference type="InterPro" id="IPR036856">
    <property type="entry name" value="Ald_Oxase/Xan_DH_a/b_sf"/>
</dbReference>
<dbReference type="Pfam" id="PF01315">
    <property type="entry name" value="Ald_Xan_dh_C"/>
    <property type="match status" value="1"/>
</dbReference>
<gene>
    <name evidence="3" type="ORF">Gocc_3039</name>
</gene>
<name>A0A7M2YTM3_9ACTN</name>
<dbReference type="RefSeq" id="WP_422718004.1">
    <property type="nucleotide sequence ID" value="NZ_QQZY01000011.1"/>
</dbReference>
<organism evidence="3 4">
    <name type="scientific">Gaiella occulta</name>
    <dbReference type="NCBI Taxonomy" id="1002870"/>
    <lineage>
        <taxon>Bacteria</taxon>
        <taxon>Bacillati</taxon>
        <taxon>Actinomycetota</taxon>
        <taxon>Thermoleophilia</taxon>
        <taxon>Gaiellales</taxon>
        <taxon>Gaiellaceae</taxon>
        <taxon>Gaiella</taxon>
    </lineage>
</organism>
<dbReference type="EMBL" id="QQZY01000011">
    <property type="protein sequence ID" value="RDI73244.1"/>
    <property type="molecule type" value="Genomic_DNA"/>
</dbReference>
<dbReference type="SUPFAM" id="SSF56003">
    <property type="entry name" value="Molybdenum cofactor-binding domain"/>
    <property type="match status" value="1"/>
</dbReference>
<dbReference type="AlphaFoldDB" id="A0A7M2YTM3"/>
<dbReference type="GO" id="GO:0016491">
    <property type="term" value="F:oxidoreductase activity"/>
    <property type="evidence" value="ECO:0007669"/>
    <property type="project" value="InterPro"/>
</dbReference>
<dbReference type="Proteomes" id="UP000254134">
    <property type="component" value="Unassembled WGS sequence"/>
</dbReference>
<dbReference type="Pfam" id="PF02738">
    <property type="entry name" value="MoCoBD_1"/>
    <property type="match status" value="1"/>
</dbReference>
<dbReference type="InterPro" id="IPR037165">
    <property type="entry name" value="AldOxase/xan_DH_Mopterin-bd_sf"/>
</dbReference>
<dbReference type="Gene3D" id="3.90.1170.50">
    <property type="entry name" value="Aldehyde oxidase/xanthine dehydrogenase, a/b hammerhead"/>
    <property type="match status" value="1"/>
</dbReference>
<evidence type="ECO:0000313" key="4">
    <source>
        <dbReference type="Proteomes" id="UP000254134"/>
    </source>
</evidence>
<dbReference type="Pfam" id="PF20256">
    <property type="entry name" value="MoCoBD_2"/>
    <property type="match status" value="1"/>
</dbReference>
<dbReference type="SUPFAM" id="SSF54665">
    <property type="entry name" value="CO dehydrogenase molybdoprotein N-domain-like"/>
    <property type="match status" value="1"/>
</dbReference>
<dbReference type="SMART" id="SM01008">
    <property type="entry name" value="Ald_Xan_dh_C"/>
    <property type="match status" value="1"/>
</dbReference>
<feature type="region of interest" description="Disordered" evidence="1">
    <location>
        <begin position="1"/>
        <end position="22"/>
    </location>
</feature>
<reference evidence="3 4" key="1">
    <citation type="submission" date="2018-07" db="EMBL/GenBank/DDBJ databases">
        <title>High-quality-draft genome sequence of Gaiella occulta.</title>
        <authorList>
            <person name="Severino R."/>
            <person name="Froufe H.J.C."/>
            <person name="Rainey F.A."/>
            <person name="Barroso C."/>
            <person name="Albuquerque L."/>
            <person name="Lobo-Da-Cunha A."/>
            <person name="Da Costa M.S."/>
            <person name="Egas C."/>
        </authorList>
    </citation>
    <scope>NUCLEOTIDE SEQUENCE [LARGE SCALE GENOMIC DNA]</scope>
    <source>
        <strain evidence="3 4">F2-233</strain>
    </source>
</reference>
<dbReference type="GO" id="GO:0005506">
    <property type="term" value="F:iron ion binding"/>
    <property type="evidence" value="ECO:0007669"/>
    <property type="project" value="InterPro"/>
</dbReference>
<sequence>MSATATTPGVGRVGDSVPRLDGPPKVKGEFAYASDLQAAGMLWGHTLRSPHPHARIVEIDVSAALTMSGVHAVLTHDDVPGQKTYGLEFADQPVLAHDRVRYFGEAVALVAAEHPEQARRAAEAIRVVYEELPVVSDMERATEMEPLHPERPTMGHGYRDDPRPNVVRHMVIRHGDPDAQGDVSVTGVYEVGIQDQAFLGPESGLAVPDGEGGVDIYVATQWLHVDRDQVAPCLGLDPEQVRIHLAGVGGAFGGREDLSMQIHGALLALHTSRPVKIVYNREESFVGHIHRHPARMWCEHRATRDGRLVNVRMRILLDGGAYASSSTAVASNAASFAVGPYRVDNALIEATAVYTNNPPCGAMRGFGAVQTCFAAEAQMDLLAAELGIDPVDLRLLNALAPGDVLPTGQVVEGSCPVAETIRAAAAIPVPPAEELPRDPIRLPGGAGNTTRGEGVRRGVGFAVGFKNICYSEGFDDSCAARVVLRADGSAEVHCAAAEVGQGVTGVILQVARTELGTDAVTLMPHTTSTVGSAGSASASRMTWMAAGAVRDACRAALEQRERSGGGEVDVERVHRHPRTTPLDPESGQVTGERAHVAFACAAMRVVAEVDVELGLTRVVWVGTAQDVGRAINPIALEGQIEGGTAQGIGLALMEEIQTRDGRITNASFTDYLIPTALDMPPVESVLVEVPEPAAPYGAKGVGEPPTVVSTAAVAAALRAATGKPLRRVPVRPDEIVGLALS</sequence>
<dbReference type="InterPro" id="IPR016208">
    <property type="entry name" value="Ald_Oxase/xanthine_DH-like"/>
</dbReference>
<evidence type="ECO:0000313" key="3">
    <source>
        <dbReference type="EMBL" id="RDI73244.1"/>
    </source>
</evidence>
<reference evidence="4" key="2">
    <citation type="journal article" date="2019" name="MicrobiologyOpen">
        <title>High-quality draft genome sequence of Gaiella occulta isolated from a 150 meter deep mineral water borehole and comparison with the genome sequences of other deep-branching lineages of the phylum Actinobacteria.</title>
        <authorList>
            <person name="Severino R."/>
            <person name="Froufe H.J.C."/>
            <person name="Barroso C."/>
            <person name="Albuquerque L."/>
            <person name="Lobo-da-Cunha A."/>
            <person name="da Costa M.S."/>
            <person name="Egas C."/>
        </authorList>
    </citation>
    <scope>NUCLEOTIDE SEQUENCE [LARGE SCALE GENOMIC DNA]</scope>
    <source>
        <strain evidence="4">F2-233</strain>
    </source>
</reference>
<evidence type="ECO:0000256" key="1">
    <source>
        <dbReference type="SAM" id="MobiDB-lite"/>
    </source>
</evidence>
<dbReference type="Gene3D" id="3.30.365.10">
    <property type="entry name" value="Aldehyde oxidase/xanthine dehydrogenase, molybdopterin binding domain"/>
    <property type="match status" value="4"/>
</dbReference>
<feature type="domain" description="Aldehyde oxidase/xanthine dehydrogenase a/b hammerhead" evidence="2">
    <location>
        <begin position="27"/>
        <end position="133"/>
    </location>
</feature>
<dbReference type="InterPro" id="IPR046867">
    <property type="entry name" value="AldOxase/xan_DH_MoCoBD2"/>
</dbReference>
<dbReference type="PANTHER" id="PTHR11908">
    <property type="entry name" value="XANTHINE DEHYDROGENASE"/>
    <property type="match status" value="1"/>
</dbReference>
<evidence type="ECO:0000259" key="2">
    <source>
        <dbReference type="SMART" id="SM01008"/>
    </source>
</evidence>
<comment type="caution">
    <text evidence="3">The sequence shown here is derived from an EMBL/GenBank/DDBJ whole genome shotgun (WGS) entry which is preliminary data.</text>
</comment>
<dbReference type="InterPro" id="IPR000674">
    <property type="entry name" value="Ald_Oxase/Xan_DH_a/b"/>
</dbReference>
<dbReference type="PANTHER" id="PTHR11908:SF157">
    <property type="entry name" value="XANTHINE DEHYDROGENASE SUBUNIT D-RELATED"/>
    <property type="match status" value="1"/>
</dbReference>
<accession>A0A7M2YTM3</accession>
<proteinExistence type="predicted"/>
<protein>
    <submittedName>
        <fullName evidence="3">Aerobic-type carbon monoxide dehydrogenase large subunit CoxL/CutL-like protein</fullName>
    </submittedName>
</protein>